<sequence length="597" mass="63385">MGLIEEEKNPKPSAPTSSVSSSDRESLDRPTRLEAIKELLRLGGNGDYRPFTTTAPVMLAFLITVVLCFVLLQNIVNSGSPLDSREKHSPQKRTEAFSIEERVDLQDVNVFFASNELENTAGGSVGILTKHVSRSSTPEDGPRCKHQVDLRYVWWAYTSENNIGSFAAQDPILDCIPYCSRINCGSFAFDPQANWCEYYMSSFDGDAPGAIYDANTFPDSDDFFIYEPNCTMSITGPSISSVSLSITPPSTSSASLPSRTTTTSVLDDLTTRNVFFTSTSISTNSVTAAYMFLPATESSQIISQNSSSTSSSGTRSLTFLYTTLTPHFTSLSRTLSVSNTTASYISLSSTTASHTILSSTTASYISLSSTTASQTILSSTIASYITLSTESNRGYATTISPLEQTTLIATVSSHSMIISNQSEYGGKSTTSHPEQEPPVSSRTALTPPKITPDLVTSDSRTASTSTVISSDGGETVAVPEHSTSATVASSPNPTSSTSAVIAIIRSSTIKTTTSGQNLNSSLSAAIVVSTSPSTLTFASNYRDPTPGTTSIFSVPGTSSPQATSSTDGVSTESASASPNMITSSPWRILYLSYVITE</sequence>
<feature type="compositionally biased region" description="Basic and acidic residues" evidence="1">
    <location>
        <begin position="1"/>
        <end position="10"/>
    </location>
</feature>
<feature type="region of interest" description="Disordered" evidence="1">
    <location>
        <begin position="1"/>
        <end position="30"/>
    </location>
</feature>
<dbReference type="VEuPathDB" id="FungiDB:PV10_03546"/>
<feature type="region of interest" description="Disordered" evidence="1">
    <location>
        <begin position="422"/>
        <end position="497"/>
    </location>
</feature>
<organism evidence="3 4">
    <name type="scientific">Exophiala mesophila</name>
    <name type="common">Black yeast-like fungus</name>
    <dbReference type="NCBI Taxonomy" id="212818"/>
    <lineage>
        <taxon>Eukaryota</taxon>
        <taxon>Fungi</taxon>
        <taxon>Dikarya</taxon>
        <taxon>Ascomycota</taxon>
        <taxon>Pezizomycotina</taxon>
        <taxon>Eurotiomycetes</taxon>
        <taxon>Chaetothyriomycetidae</taxon>
        <taxon>Chaetothyriales</taxon>
        <taxon>Herpotrichiellaceae</taxon>
        <taxon>Exophiala</taxon>
    </lineage>
</organism>
<feature type="compositionally biased region" description="Polar residues" evidence="1">
    <location>
        <begin position="422"/>
        <end position="444"/>
    </location>
</feature>
<dbReference type="Proteomes" id="UP000054302">
    <property type="component" value="Unassembled WGS sequence"/>
</dbReference>
<dbReference type="GeneID" id="27321391"/>
<proteinExistence type="predicted"/>
<dbReference type="AlphaFoldDB" id="A0A0D2AAL6"/>
<gene>
    <name evidence="3" type="ORF">PV10_03546</name>
</gene>
<dbReference type="OrthoDB" id="10404367at2759"/>
<keyword evidence="4" id="KW-1185">Reference proteome</keyword>
<name>A0A0D2AAL6_EXOME</name>
<dbReference type="EMBL" id="KN847521">
    <property type="protein sequence ID" value="KIV95958.1"/>
    <property type="molecule type" value="Genomic_DNA"/>
</dbReference>
<feature type="compositionally biased region" description="Polar residues" evidence="1">
    <location>
        <begin position="454"/>
        <end position="469"/>
    </location>
</feature>
<reference evidence="3 4" key="1">
    <citation type="submission" date="2015-01" db="EMBL/GenBank/DDBJ databases">
        <title>The Genome Sequence of Exophiala mesophila CBS40295.</title>
        <authorList>
            <consortium name="The Broad Institute Genomics Platform"/>
            <person name="Cuomo C."/>
            <person name="de Hoog S."/>
            <person name="Gorbushina A."/>
            <person name="Stielow B."/>
            <person name="Teixiera M."/>
            <person name="Abouelleil A."/>
            <person name="Chapman S.B."/>
            <person name="Priest M."/>
            <person name="Young S.K."/>
            <person name="Wortman J."/>
            <person name="Nusbaum C."/>
            <person name="Birren B."/>
        </authorList>
    </citation>
    <scope>NUCLEOTIDE SEQUENCE [LARGE SCALE GENOMIC DNA]</scope>
    <source>
        <strain evidence="3 4">CBS 40295</strain>
    </source>
</reference>
<evidence type="ECO:0000313" key="4">
    <source>
        <dbReference type="Proteomes" id="UP000054302"/>
    </source>
</evidence>
<feature type="transmembrane region" description="Helical" evidence="2">
    <location>
        <begin position="57"/>
        <end position="76"/>
    </location>
</feature>
<keyword evidence="2" id="KW-1133">Transmembrane helix</keyword>
<feature type="compositionally biased region" description="Low complexity" evidence="1">
    <location>
        <begin position="482"/>
        <end position="497"/>
    </location>
</feature>
<keyword evidence="2" id="KW-0472">Membrane</keyword>
<feature type="region of interest" description="Disordered" evidence="1">
    <location>
        <begin position="546"/>
        <end position="579"/>
    </location>
</feature>
<dbReference type="RefSeq" id="XP_016227532.1">
    <property type="nucleotide sequence ID" value="XM_016368014.1"/>
</dbReference>
<accession>A0A0D2AAL6</accession>
<keyword evidence="2" id="KW-0812">Transmembrane</keyword>
<evidence type="ECO:0000256" key="1">
    <source>
        <dbReference type="SAM" id="MobiDB-lite"/>
    </source>
</evidence>
<evidence type="ECO:0000256" key="2">
    <source>
        <dbReference type="SAM" id="Phobius"/>
    </source>
</evidence>
<protein>
    <submittedName>
        <fullName evidence="3">Uncharacterized protein</fullName>
    </submittedName>
</protein>
<evidence type="ECO:0000313" key="3">
    <source>
        <dbReference type="EMBL" id="KIV95958.1"/>
    </source>
</evidence>
<dbReference type="HOGENOM" id="CLU_457105_0_0_1"/>